<evidence type="ECO:0000313" key="2">
    <source>
        <dbReference type="EMBL" id="EKX47876.1"/>
    </source>
</evidence>
<evidence type="ECO:0000313" key="4">
    <source>
        <dbReference type="Proteomes" id="UP000011087"/>
    </source>
</evidence>
<evidence type="ECO:0000313" key="3">
    <source>
        <dbReference type="EnsemblProtists" id="EKX47876"/>
    </source>
</evidence>
<dbReference type="Gene3D" id="3.40.50.12370">
    <property type="match status" value="1"/>
</dbReference>
<dbReference type="OrthoDB" id="10464587at2759"/>
<organism evidence="2">
    <name type="scientific">Guillardia theta (strain CCMP2712)</name>
    <name type="common">Cryptophyte</name>
    <dbReference type="NCBI Taxonomy" id="905079"/>
    <lineage>
        <taxon>Eukaryota</taxon>
        <taxon>Cryptophyceae</taxon>
        <taxon>Pyrenomonadales</taxon>
        <taxon>Geminigeraceae</taxon>
        <taxon>Guillardia</taxon>
    </lineage>
</organism>
<name>L1JHB0_GUITC</name>
<dbReference type="Proteomes" id="UP000011087">
    <property type="component" value="Unassembled WGS sequence"/>
</dbReference>
<dbReference type="SUPFAM" id="SSF52402">
    <property type="entry name" value="Adenine nucleotide alpha hydrolases-like"/>
    <property type="match status" value="1"/>
</dbReference>
<proteinExistence type="predicted"/>
<protein>
    <recommendedName>
        <fullName evidence="5">UspA domain-containing protein</fullName>
    </recommendedName>
</protein>
<dbReference type="RefSeq" id="XP_005834856.1">
    <property type="nucleotide sequence ID" value="XM_005834799.1"/>
</dbReference>
<dbReference type="EMBL" id="JH992988">
    <property type="protein sequence ID" value="EKX47876.1"/>
    <property type="molecule type" value="Genomic_DNA"/>
</dbReference>
<dbReference type="HOGENOM" id="CLU_1083568_0_0_1"/>
<dbReference type="KEGG" id="gtt:GUITHDRAFT_137245"/>
<reference evidence="4" key="2">
    <citation type="submission" date="2012-11" db="EMBL/GenBank/DDBJ databases">
        <authorList>
            <person name="Kuo A."/>
            <person name="Curtis B.A."/>
            <person name="Tanifuji G."/>
            <person name="Burki F."/>
            <person name="Gruber A."/>
            <person name="Irimia M."/>
            <person name="Maruyama S."/>
            <person name="Arias M.C."/>
            <person name="Ball S.G."/>
            <person name="Gile G.H."/>
            <person name="Hirakawa Y."/>
            <person name="Hopkins J.F."/>
            <person name="Rensing S.A."/>
            <person name="Schmutz J."/>
            <person name="Symeonidi A."/>
            <person name="Elias M."/>
            <person name="Eveleigh R.J."/>
            <person name="Herman E.K."/>
            <person name="Klute M.J."/>
            <person name="Nakayama T."/>
            <person name="Obornik M."/>
            <person name="Reyes-Prieto A."/>
            <person name="Armbrust E.V."/>
            <person name="Aves S.J."/>
            <person name="Beiko R.G."/>
            <person name="Coutinho P."/>
            <person name="Dacks J.B."/>
            <person name="Durnford D.G."/>
            <person name="Fast N.M."/>
            <person name="Green B.R."/>
            <person name="Grisdale C."/>
            <person name="Hempe F."/>
            <person name="Henrissat B."/>
            <person name="Hoppner M.P."/>
            <person name="Ishida K.-I."/>
            <person name="Kim E."/>
            <person name="Koreny L."/>
            <person name="Kroth P.G."/>
            <person name="Liu Y."/>
            <person name="Malik S.-B."/>
            <person name="Maier U.G."/>
            <person name="McRose D."/>
            <person name="Mock T."/>
            <person name="Neilson J.A."/>
            <person name="Onodera N.T."/>
            <person name="Poole A.M."/>
            <person name="Pritham E.J."/>
            <person name="Richards T.A."/>
            <person name="Rocap G."/>
            <person name="Roy S.W."/>
            <person name="Sarai C."/>
            <person name="Schaack S."/>
            <person name="Shirato S."/>
            <person name="Slamovits C.H."/>
            <person name="Spencer D.F."/>
            <person name="Suzuki S."/>
            <person name="Worden A.Z."/>
            <person name="Zauner S."/>
            <person name="Barry K."/>
            <person name="Bell C."/>
            <person name="Bharti A.K."/>
            <person name="Crow J.A."/>
            <person name="Grimwood J."/>
            <person name="Kramer R."/>
            <person name="Lindquist E."/>
            <person name="Lucas S."/>
            <person name="Salamov A."/>
            <person name="McFadden G.I."/>
            <person name="Lane C.E."/>
            <person name="Keeling P.J."/>
            <person name="Gray M.W."/>
            <person name="Grigoriev I.V."/>
            <person name="Archibald J.M."/>
        </authorList>
    </citation>
    <scope>NUCLEOTIDE SEQUENCE</scope>
    <source>
        <strain evidence="4">CCMP2712</strain>
    </source>
</reference>
<accession>L1JHB0</accession>
<keyword evidence="4" id="KW-1185">Reference proteome</keyword>
<evidence type="ECO:0008006" key="5">
    <source>
        <dbReference type="Google" id="ProtNLM"/>
    </source>
</evidence>
<dbReference type="AlphaFoldDB" id="L1JHB0"/>
<sequence length="257" mass="28069">MSRALVRACRPPARASAARLASRTGTDRADHAGSNSVSGKAFDSLCYFINGQNTEGRTNEVAVIHAYDKMMDLEKPIHLQSPRILQQYETNLIRARRNYDLKGPGRLKSQTFPLEYKTSEELVKVASLEYAESVGTSEHAPAVVAVILDCIAKSFQADYVFMGSFGVGGKRVGEMGSVTDYMLRLCNHTMVVVKHWRPVPKQGEGATFLVCLDGSPAANEGLEKVIFLARDGDKLVCVTVSRHKVKTSGGYGRGVEV</sequence>
<dbReference type="GeneID" id="17304443"/>
<dbReference type="EnsemblProtists" id="EKX47876">
    <property type="protein sequence ID" value="EKX47876"/>
    <property type="gene ID" value="GUITHDRAFT_137245"/>
</dbReference>
<gene>
    <name evidence="2" type="ORF">GUITHDRAFT_137245</name>
</gene>
<reference evidence="3" key="3">
    <citation type="submission" date="2015-06" db="UniProtKB">
        <authorList>
            <consortium name="EnsemblProtists"/>
        </authorList>
    </citation>
    <scope>IDENTIFICATION</scope>
</reference>
<reference evidence="2 4" key="1">
    <citation type="journal article" date="2012" name="Nature">
        <title>Algal genomes reveal evolutionary mosaicism and the fate of nucleomorphs.</title>
        <authorList>
            <consortium name="DOE Joint Genome Institute"/>
            <person name="Curtis B.A."/>
            <person name="Tanifuji G."/>
            <person name="Burki F."/>
            <person name="Gruber A."/>
            <person name="Irimia M."/>
            <person name="Maruyama S."/>
            <person name="Arias M.C."/>
            <person name="Ball S.G."/>
            <person name="Gile G.H."/>
            <person name="Hirakawa Y."/>
            <person name="Hopkins J.F."/>
            <person name="Kuo A."/>
            <person name="Rensing S.A."/>
            <person name="Schmutz J."/>
            <person name="Symeonidi A."/>
            <person name="Elias M."/>
            <person name="Eveleigh R.J."/>
            <person name="Herman E.K."/>
            <person name="Klute M.J."/>
            <person name="Nakayama T."/>
            <person name="Obornik M."/>
            <person name="Reyes-Prieto A."/>
            <person name="Armbrust E.V."/>
            <person name="Aves S.J."/>
            <person name="Beiko R.G."/>
            <person name="Coutinho P."/>
            <person name="Dacks J.B."/>
            <person name="Durnford D.G."/>
            <person name="Fast N.M."/>
            <person name="Green B.R."/>
            <person name="Grisdale C.J."/>
            <person name="Hempel F."/>
            <person name="Henrissat B."/>
            <person name="Hoppner M.P."/>
            <person name="Ishida K."/>
            <person name="Kim E."/>
            <person name="Koreny L."/>
            <person name="Kroth P.G."/>
            <person name="Liu Y."/>
            <person name="Malik S.B."/>
            <person name="Maier U.G."/>
            <person name="McRose D."/>
            <person name="Mock T."/>
            <person name="Neilson J.A."/>
            <person name="Onodera N.T."/>
            <person name="Poole A.M."/>
            <person name="Pritham E.J."/>
            <person name="Richards T.A."/>
            <person name="Rocap G."/>
            <person name="Roy S.W."/>
            <person name="Sarai C."/>
            <person name="Schaack S."/>
            <person name="Shirato S."/>
            <person name="Slamovits C.H."/>
            <person name="Spencer D.F."/>
            <person name="Suzuki S."/>
            <person name="Worden A.Z."/>
            <person name="Zauner S."/>
            <person name="Barry K."/>
            <person name="Bell C."/>
            <person name="Bharti A.K."/>
            <person name="Crow J.A."/>
            <person name="Grimwood J."/>
            <person name="Kramer R."/>
            <person name="Lindquist E."/>
            <person name="Lucas S."/>
            <person name="Salamov A."/>
            <person name="McFadden G.I."/>
            <person name="Lane C.E."/>
            <person name="Keeling P.J."/>
            <person name="Gray M.W."/>
            <person name="Grigoriev I.V."/>
            <person name="Archibald J.M."/>
        </authorList>
    </citation>
    <scope>NUCLEOTIDE SEQUENCE</scope>
    <source>
        <strain evidence="2 4">CCMP2712</strain>
    </source>
</reference>
<evidence type="ECO:0000256" key="1">
    <source>
        <dbReference type="SAM" id="MobiDB-lite"/>
    </source>
</evidence>
<feature type="region of interest" description="Disordered" evidence="1">
    <location>
        <begin position="16"/>
        <end position="35"/>
    </location>
</feature>
<dbReference type="PaxDb" id="55529-EKX47876"/>